<dbReference type="InterPro" id="IPR011029">
    <property type="entry name" value="DEATH-like_dom_sf"/>
</dbReference>
<evidence type="ECO:0000259" key="3">
    <source>
        <dbReference type="PROSITE" id="PS50017"/>
    </source>
</evidence>
<sequence length="753" mass="85218">MGSASSLLSEPEPKFEVTNTSVRALPNILFDADSIPFKTLKLTNNNILSIQHEVQQLTSLEVVDLSHNKIARVPFQLLELPRLRCLSLAGNCLQKIYDVNKATKLQYLDISENHFESMLDVHGLFELNKLKNLQMRSNRLTEIPDIISKLHSLQYLDCSLNEIRIINKLPAALHTFKLRAGRNSRLTIVSNIGNTCRRMKHLDLSNNHIDSKDEAMDNEIGVLSTVSQMTKLTYLNVEARANCIVSLPEKMAPEMLEELYLDDNELNDISNVKFNSMAKLRILSLRNNHLQTIPDSLGRVFNLETLDLEGNQINDIPENLSWTRLKKINLSKNKLKQFPTQLEKAPQLENLNLSNNTLGDTTTRTLFSTLQKLKCLNIKNTDSKHIPDGCCHSENLEELILSDNNIEEIPHDIQQMKNLQELHIDNNNIEVVPKHVFQHTSLKSIHANDNKIHTVSHKISANNKGRRLTLLDMSNNILKSLPSSLQNVTTLKTFDVSYNQMYFIPSALVELTATTDSDNKQREILIKGNLARNIPSSVNKNVPLTNLKSVGDESDINQLKRACMYFIGSRSSGKSLLMRKLLLASGRKSGVPETNSLKNNAAFLNSNIWPVHDDIDIKVTDCSGPVELQAIAQLFFVTNAVYIITVNLKQYDPSGDSFRQKLSRAVDLVTERFDSQKWKLLAQFLGIQTEAIDRERISVKDKLRTMVQAWSEKHQAPALIPMMKDKLVQALRVVGDAQLANDIEHISIQNWTL</sequence>
<dbReference type="CDD" id="cd01670">
    <property type="entry name" value="Death"/>
    <property type="match status" value="1"/>
</dbReference>
<keyword evidence="1" id="KW-0433">Leucine-rich repeat</keyword>
<evidence type="ECO:0000256" key="1">
    <source>
        <dbReference type="ARBA" id="ARBA00022614"/>
    </source>
</evidence>
<dbReference type="GeneID" id="100366555"/>
<feature type="domain" description="Death" evidence="3">
    <location>
        <begin position="677"/>
        <end position="747"/>
    </location>
</feature>
<name>A0ABM0MAK6_SACKO</name>
<accession>A0ABM0MAK6</accession>
<dbReference type="SMART" id="SM00364">
    <property type="entry name" value="LRR_BAC"/>
    <property type="match status" value="7"/>
</dbReference>
<dbReference type="PANTHER" id="PTHR48051">
    <property type="match status" value="1"/>
</dbReference>
<dbReference type="InterPro" id="IPR050216">
    <property type="entry name" value="LRR_domain-containing"/>
</dbReference>
<dbReference type="InterPro" id="IPR001611">
    <property type="entry name" value="Leu-rich_rpt"/>
</dbReference>
<evidence type="ECO:0000256" key="2">
    <source>
        <dbReference type="ARBA" id="ARBA00022737"/>
    </source>
</evidence>
<keyword evidence="2" id="KW-0677">Repeat</keyword>
<dbReference type="SUPFAM" id="SSF47986">
    <property type="entry name" value="DEATH domain"/>
    <property type="match status" value="1"/>
</dbReference>
<dbReference type="PROSITE" id="PS50017">
    <property type="entry name" value="DEATH_DOMAIN"/>
    <property type="match status" value="1"/>
</dbReference>
<dbReference type="InterPro" id="IPR003591">
    <property type="entry name" value="Leu-rich_rpt_typical-subtyp"/>
</dbReference>
<protein>
    <submittedName>
        <fullName evidence="5">Leucine-rich repeat and death domain-containing protein 1-like</fullName>
    </submittedName>
</protein>
<organism evidence="4 5">
    <name type="scientific">Saccoglossus kowalevskii</name>
    <name type="common">Acorn worm</name>
    <dbReference type="NCBI Taxonomy" id="10224"/>
    <lineage>
        <taxon>Eukaryota</taxon>
        <taxon>Metazoa</taxon>
        <taxon>Hemichordata</taxon>
        <taxon>Enteropneusta</taxon>
        <taxon>Harrimaniidae</taxon>
        <taxon>Saccoglossus</taxon>
    </lineage>
</organism>
<gene>
    <name evidence="5" type="primary">LOC100366555</name>
</gene>
<dbReference type="Gene3D" id="3.80.10.10">
    <property type="entry name" value="Ribonuclease Inhibitor"/>
    <property type="match status" value="2"/>
</dbReference>
<dbReference type="InterPro" id="IPR000488">
    <property type="entry name" value="Death_dom"/>
</dbReference>
<evidence type="ECO:0000313" key="4">
    <source>
        <dbReference type="Proteomes" id="UP000694865"/>
    </source>
</evidence>
<dbReference type="PROSITE" id="PS51450">
    <property type="entry name" value="LRR"/>
    <property type="match status" value="6"/>
</dbReference>
<reference evidence="5" key="1">
    <citation type="submission" date="2025-08" db="UniProtKB">
        <authorList>
            <consortium name="RefSeq"/>
        </authorList>
    </citation>
    <scope>IDENTIFICATION</scope>
    <source>
        <tissue evidence="5">Testes</tissue>
    </source>
</reference>
<dbReference type="PANTHER" id="PTHR48051:SF1">
    <property type="entry name" value="RAS SUPPRESSOR PROTEIN 1"/>
    <property type="match status" value="1"/>
</dbReference>
<dbReference type="RefSeq" id="XP_006817047.1">
    <property type="nucleotide sequence ID" value="XM_006816984.1"/>
</dbReference>
<dbReference type="Gene3D" id="1.10.533.10">
    <property type="entry name" value="Death Domain, Fas"/>
    <property type="match status" value="1"/>
</dbReference>
<dbReference type="SUPFAM" id="SSF52058">
    <property type="entry name" value="L domain-like"/>
    <property type="match status" value="2"/>
</dbReference>
<proteinExistence type="predicted"/>
<dbReference type="SMART" id="SM00365">
    <property type="entry name" value="LRR_SD22"/>
    <property type="match status" value="9"/>
</dbReference>
<dbReference type="Proteomes" id="UP000694865">
    <property type="component" value="Unplaced"/>
</dbReference>
<dbReference type="Pfam" id="PF13516">
    <property type="entry name" value="LRR_6"/>
    <property type="match status" value="1"/>
</dbReference>
<dbReference type="Pfam" id="PF13855">
    <property type="entry name" value="LRR_8"/>
    <property type="match status" value="3"/>
</dbReference>
<keyword evidence="4" id="KW-1185">Reference proteome</keyword>
<dbReference type="InterPro" id="IPR032675">
    <property type="entry name" value="LRR_dom_sf"/>
</dbReference>
<evidence type="ECO:0000313" key="5">
    <source>
        <dbReference type="RefSeq" id="XP_006817047.1"/>
    </source>
</evidence>
<dbReference type="SMART" id="SM00369">
    <property type="entry name" value="LRR_TYP"/>
    <property type="match status" value="8"/>
</dbReference>